<dbReference type="NCBIfam" id="TIGR03950">
    <property type="entry name" value="sidero_Fe_reduc"/>
    <property type="match status" value="1"/>
</dbReference>
<reference evidence="2" key="1">
    <citation type="submission" date="2020-12" db="EMBL/GenBank/DDBJ databases">
        <title>Marinomonas arctica sp. nov., a psychrotolerant bacterium isolated from the Arctic.</title>
        <authorList>
            <person name="Zhang Y."/>
        </authorList>
    </citation>
    <scope>NUCLEOTIDE SEQUENCE</scope>
    <source>
        <strain evidence="2">C1424</strain>
    </source>
</reference>
<protein>
    <submittedName>
        <fullName evidence="2">Siderophore ferric iron reductase</fullName>
    </submittedName>
</protein>
<gene>
    <name evidence="2" type="ORF">I8J31_01580</name>
</gene>
<organism evidence="2 3">
    <name type="scientific">Marinomonas transparens</name>
    <dbReference type="NCBI Taxonomy" id="2795388"/>
    <lineage>
        <taxon>Bacteria</taxon>
        <taxon>Pseudomonadati</taxon>
        <taxon>Pseudomonadota</taxon>
        <taxon>Gammaproteobacteria</taxon>
        <taxon>Oceanospirillales</taxon>
        <taxon>Oceanospirillaceae</taxon>
        <taxon>Marinomonas</taxon>
    </lineage>
</organism>
<dbReference type="InterPro" id="IPR023998">
    <property type="entry name" value="FCR-like"/>
</dbReference>
<accession>A0A934MYE3</accession>
<dbReference type="AlphaFoldDB" id="A0A934MYE3"/>
<dbReference type="InterPro" id="IPR024726">
    <property type="entry name" value="FhuF_C"/>
</dbReference>
<keyword evidence="3" id="KW-1185">Reference proteome</keyword>
<evidence type="ECO:0000313" key="2">
    <source>
        <dbReference type="EMBL" id="MBJ7536365.1"/>
    </source>
</evidence>
<proteinExistence type="predicted"/>
<comment type="caution">
    <text evidence="2">The sequence shown here is derived from an EMBL/GenBank/DDBJ whole genome shotgun (WGS) entry which is preliminary data.</text>
</comment>
<dbReference type="GO" id="GO:0051537">
    <property type="term" value="F:2 iron, 2 sulfur cluster binding"/>
    <property type="evidence" value="ECO:0007669"/>
    <property type="project" value="InterPro"/>
</dbReference>
<dbReference type="Proteomes" id="UP000628710">
    <property type="component" value="Unassembled WGS sequence"/>
</dbReference>
<name>A0A934MYE3_9GAMM</name>
<evidence type="ECO:0000259" key="1">
    <source>
        <dbReference type="Pfam" id="PF11575"/>
    </source>
</evidence>
<feature type="domain" description="Ferric siderophore reductase C-terminal" evidence="1">
    <location>
        <begin position="210"/>
        <end position="230"/>
    </location>
</feature>
<dbReference type="Pfam" id="PF11575">
    <property type="entry name" value="FhuF_C"/>
    <property type="match status" value="1"/>
</dbReference>
<dbReference type="EMBL" id="JAEMNX010000001">
    <property type="protein sequence ID" value="MBJ7536365.1"/>
    <property type="molecule type" value="Genomic_DNA"/>
</dbReference>
<evidence type="ECO:0000313" key="3">
    <source>
        <dbReference type="Proteomes" id="UP000628710"/>
    </source>
</evidence>
<dbReference type="RefSeq" id="WP_199466432.1">
    <property type="nucleotide sequence ID" value="NZ_JAEMNX010000001.1"/>
</dbReference>
<sequence length="242" mass="27308">MEEPLHHLFSESEQYLALLQGSELDTDLEESSQLLSAACAEPFLASLHLELNKAHPEAGAPYWRVRSWGLSCWQPIYLALICVYHLKLVPENLGKLHQKQQQDYVAGYALPDGKWLSGNHEALVQQTAERLKILFDALQTAHLKQFGGREALYQGLLADQIMMVMVAAATPPATLADIQKEYRLWAKHLDLTTDPLNRLNQGAEEITFLRRSCCLHFRRNDGELCNNCPRALKSKKGTSCLN</sequence>